<feature type="binding site" evidence="15">
    <location>
        <position position="569"/>
    </location>
    <ligand>
        <name>[4Fe-4S] cluster</name>
        <dbReference type="ChEBI" id="CHEBI:49883"/>
        <label>1</label>
    </ligand>
</feature>
<dbReference type="PIRSF" id="PIRSF006439">
    <property type="entry name" value="Indolepyruvate_ferr_oxidored"/>
    <property type="match status" value="1"/>
</dbReference>
<dbReference type="AlphaFoldDB" id="A0A2N5ZBR4"/>
<feature type="binding site" evidence="15">
    <location>
        <position position="541"/>
    </location>
    <ligand>
        <name>[4Fe-4S] cluster</name>
        <dbReference type="ChEBI" id="CHEBI:49883"/>
        <label>2</label>
    </ligand>
</feature>
<dbReference type="PROSITE" id="PS00198">
    <property type="entry name" value="4FE4S_FER_1"/>
    <property type="match status" value="1"/>
</dbReference>
<evidence type="ECO:0000256" key="14">
    <source>
        <dbReference type="PIRNR" id="PIRNR006439"/>
    </source>
</evidence>
<keyword evidence="8 14" id="KW-0249">Electron transport</keyword>
<dbReference type="Gene3D" id="3.40.50.970">
    <property type="match status" value="2"/>
</dbReference>
<keyword evidence="18" id="KW-0670">Pyruvate</keyword>
<feature type="binding site" evidence="15">
    <location>
        <position position="536"/>
    </location>
    <ligand>
        <name>[4Fe-4S] cluster</name>
        <dbReference type="ChEBI" id="CHEBI:49883"/>
        <label>1</label>
    </ligand>
</feature>
<evidence type="ECO:0000256" key="4">
    <source>
        <dbReference type="ARBA" id="ARBA00017710"/>
    </source>
</evidence>
<evidence type="ECO:0000313" key="19">
    <source>
        <dbReference type="Proteomes" id="UP000234857"/>
    </source>
</evidence>
<dbReference type="InterPro" id="IPR009014">
    <property type="entry name" value="Transketo_C/PFOR_II"/>
</dbReference>
<dbReference type="GO" id="GO:0051539">
    <property type="term" value="F:4 iron, 4 sulfur cluster binding"/>
    <property type="evidence" value="ECO:0007669"/>
    <property type="project" value="UniProtKB-UniRule"/>
</dbReference>
<dbReference type="CDD" id="cd07034">
    <property type="entry name" value="TPP_PYR_PFOR_IOR-alpha_like"/>
    <property type="match status" value="1"/>
</dbReference>
<dbReference type="SUPFAM" id="SSF52922">
    <property type="entry name" value="TK C-terminal domain-like"/>
    <property type="match status" value="1"/>
</dbReference>
<dbReference type="InterPro" id="IPR017721">
    <property type="entry name" value="IorA"/>
</dbReference>
<dbReference type="InterPro" id="IPR011766">
    <property type="entry name" value="TPP_enzyme_TPP-bd"/>
</dbReference>
<comment type="catalytic activity">
    <reaction evidence="13 14">
        <text>indole-3-pyruvate + 2 oxidized [2Fe-2S]-[ferredoxin] + CoA = (indol-3-yl)acetyl-CoA + 2 reduced [2Fe-2S]-[ferredoxin] + CO2 + H(+)</text>
        <dbReference type="Rhea" id="RHEA:12645"/>
        <dbReference type="Rhea" id="RHEA-COMP:10000"/>
        <dbReference type="Rhea" id="RHEA-COMP:10001"/>
        <dbReference type="ChEBI" id="CHEBI:15378"/>
        <dbReference type="ChEBI" id="CHEBI:16526"/>
        <dbReference type="ChEBI" id="CHEBI:17640"/>
        <dbReference type="ChEBI" id="CHEBI:33737"/>
        <dbReference type="ChEBI" id="CHEBI:33738"/>
        <dbReference type="ChEBI" id="CHEBI:57271"/>
        <dbReference type="ChEBI" id="CHEBI:57287"/>
        <dbReference type="EC" id="1.2.7.8"/>
    </reaction>
</comment>
<dbReference type="Pfam" id="PF00037">
    <property type="entry name" value="Fer4"/>
    <property type="match status" value="1"/>
</dbReference>
<dbReference type="Pfam" id="PF02775">
    <property type="entry name" value="TPP_enzyme_C"/>
    <property type="match status" value="1"/>
</dbReference>
<evidence type="ECO:0000256" key="13">
    <source>
        <dbReference type="ARBA" id="ARBA00048332"/>
    </source>
</evidence>
<comment type="function">
    <text evidence="1 14">Catalyzes the ferredoxin-dependent oxidative decarboxylation of arylpyruvates.</text>
</comment>
<dbReference type="SUPFAM" id="SSF52518">
    <property type="entry name" value="Thiamin diphosphate-binding fold (THDP-binding)"/>
    <property type="match status" value="2"/>
</dbReference>
<evidence type="ECO:0000313" key="18">
    <source>
        <dbReference type="EMBL" id="PLX16122.1"/>
    </source>
</evidence>
<comment type="cofactor">
    <cofactor evidence="14 15">
        <name>[4Fe-4S] cluster</name>
        <dbReference type="ChEBI" id="CHEBI:49883"/>
    </cofactor>
    <text evidence="14 15">Binds 2 [4Fe-4S] clusters. In this family the first cluster has a non-standard and varying [4Fe-4S] binding motif CX(2)CX(2)CX(4-5)CP.</text>
</comment>
<evidence type="ECO:0000256" key="1">
    <source>
        <dbReference type="ARBA" id="ARBA00002995"/>
    </source>
</evidence>
<sequence length="578" mass="64715">MDKRQFLTGNQAIARCAWEAGVKVACAYPGTPSTEIVEEIDKLEDISSEWSVNEKVAYEVAYGAALSGSRAVVCMKQVGLNVAADPFFTSIYTGVNAGLVLVCADEPGVFSSQNEQDNRNYGPFARIPILEPADSEECRLFMKEAFEISERFDTPVMIRLTTRVCHTHTITGLNIREEVKKHEYKKDARKRSMIPIYALKRHEIVEERIRELKKFNEEFACNKIFQGTRKDLCIISSGMASQHVLEVAEDISILKLAMSYPMPDDLIGDFCSEYEKVLVVEENDDFIYNNILRIINKEKVIKKPDHMRVDELNPDRVRRILDENIDNTSSDNTKQDDLSLPPRPPQMCPGCPHRAAFYLLRKYKYTITGDIGCYGLGVLPPFEAMDTIICMGASVSMAHGFDKGNKDAVGVIGDSTFFHTGINSLINSYYNNGRSAVVILDNSITAMTGGQVNPSSEKTKTRSVSIENVVRSIGIEDVRVIDAYDYNKLDKEIKALKDREDLRVLIVRQPCVLIRKDRPSKPLFIDKEECIRCGICLKVGCPAISVDQEKRPFIIGSFCFGCGVCKSVCPKGAIKDGE</sequence>
<dbReference type="InterPro" id="IPR017896">
    <property type="entry name" value="4Fe4S_Fe-S-bd"/>
</dbReference>
<dbReference type="Proteomes" id="UP000234857">
    <property type="component" value="Unassembled WGS sequence"/>
</dbReference>
<keyword evidence="5 14" id="KW-0813">Transport</keyword>
<evidence type="ECO:0000256" key="9">
    <source>
        <dbReference type="ARBA" id="ARBA00023002"/>
    </source>
</evidence>
<feature type="binding site" evidence="15">
    <location>
        <position position="559"/>
    </location>
    <ligand>
        <name>[4Fe-4S] cluster</name>
        <dbReference type="ChEBI" id="CHEBI:49883"/>
        <label>2</label>
    </ligand>
</feature>
<evidence type="ECO:0000256" key="8">
    <source>
        <dbReference type="ARBA" id="ARBA00022982"/>
    </source>
</evidence>
<dbReference type="EC" id="1.2.7.8" evidence="3 14"/>
<evidence type="ECO:0000256" key="5">
    <source>
        <dbReference type="ARBA" id="ARBA00022448"/>
    </source>
</evidence>
<evidence type="ECO:0000256" key="6">
    <source>
        <dbReference type="ARBA" id="ARBA00022485"/>
    </source>
</evidence>
<feature type="binding site" evidence="15">
    <location>
        <position position="562"/>
    </location>
    <ligand>
        <name>[4Fe-4S] cluster</name>
        <dbReference type="ChEBI" id="CHEBI:49883"/>
        <label>2</label>
    </ligand>
</feature>
<keyword evidence="6 14" id="KW-0004">4Fe-4S</keyword>
<protein>
    <recommendedName>
        <fullName evidence="4 14">Indolepyruvate oxidoreductase subunit IorA</fullName>
        <shortName evidence="14">IOR</shortName>
        <ecNumber evidence="3 14">1.2.7.8</ecNumber>
    </recommendedName>
    <alternativeName>
        <fullName evidence="12 14">Indolepyruvate ferredoxin oxidoreductase subunit alpha</fullName>
    </alternativeName>
</protein>
<dbReference type="GO" id="GO:0030976">
    <property type="term" value="F:thiamine pyrophosphate binding"/>
    <property type="evidence" value="ECO:0007669"/>
    <property type="project" value="InterPro"/>
</dbReference>
<evidence type="ECO:0000256" key="7">
    <source>
        <dbReference type="ARBA" id="ARBA00022723"/>
    </source>
</evidence>
<dbReference type="InterPro" id="IPR002880">
    <property type="entry name" value="Pyrv_Fd/Flavodoxin_OxRdtase_N"/>
</dbReference>
<feature type="region of interest" description="Disordered" evidence="16">
    <location>
        <begin position="322"/>
        <end position="345"/>
    </location>
</feature>
<feature type="binding site" evidence="15">
    <location>
        <position position="530"/>
    </location>
    <ligand>
        <name>[4Fe-4S] cluster</name>
        <dbReference type="ChEBI" id="CHEBI:49883"/>
        <label>1</label>
    </ligand>
</feature>
<keyword evidence="7 14" id="KW-0479">Metal-binding</keyword>
<reference evidence="18 19" key="1">
    <citation type="submission" date="2017-11" db="EMBL/GenBank/DDBJ databases">
        <title>Genome-resolved metagenomics identifies genetic mobility, metabolic interactions, and unexpected diversity in perchlorate-reducing communities.</title>
        <authorList>
            <person name="Barnum T.P."/>
            <person name="Figueroa I.A."/>
            <person name="Carlstrom C.I."/>
            <person name="Lucas L.N."/>
            <person name="Engelbrektson A.L."/>
            <person name="Coates J.D."/>
        </authorList>
    </citation>
    <scope>NUCLEOTIDE SEQUENCE [LARGE SCALE GENOMIC DNA]</scope>
    <source>
        <strain evidence="18">BM706</strain>
    </source>
</reference>
<comment type="subunit">
    <text evidence="2">Heterodimer of the IorA and IorB subunits.</text>
</comment>
<dbReference type="InterPro" id="IPR017900">
    <property type="entry name" value="4Fe4S_Fe_S_CS"/>
</dbReference>
<dbReference type="Gene3D" id="3.30.70.20">
    <property type="match status" value="1"/>
</dbReference>
<keyword evidence="9 14" id="KW-0560">Oxidoreductase</keyword>
<feature type="domain" description="4Fe-4S ferredoxin-type" evidence="17">
    <location>
        <begin position="550"/>
        <end position="578"/>
    </location>
</feature>
<dbReference type="PROSITE" id="PS51379">
    <property type="entry name" value="4FE4S_FER_2"/>
    <property type="match status" value="2"/>
</dbReference>
<dbReference type="InterPro" id="IPR045025">
    <property type="entry name" value="HACL1-like"/>
</dbReference>
<proteinExistence type="predicted"/>
<dbReference type="CDD" id="cd02008">
    <property type="entry name" value="TPP_IOR_alpha"/>
    <property type="match status" value="1"/>
</dbReference>
<evidence type="ECO:0000256" key="3">
    <source>
        <dbReference type="ARBA" id="ARBA00012812"/>
    </source>
</evidence>
<comment type="caution">
    <text evidence="18">The sequence shown here is derived from an EMBL/GenBank/DDBJ whole genome shotgun (WGS) entry which is preliminary data.</text>
</comment>
<accession>A0A2N5ZBR4</accession>
<feature type="binding site" evidence="15">
    <location>
        <position position="565"/>
    </location>
    <ligand>
        <name>[4Fe-4S] cluster</name>
        <dbReference type="ChEBI" id="CHEBI:49883"/>
        <label>2</label>
    </ligand>
</feature>
<evidence type="ECO:0000259" key="17">
    <source>
        <dbReference type="PROSITE" id="PS51379"/>
    </source>
</evidence>
<dbReference type="GO" id="GO:0043805">
    <property type="term" value="F:indolepyruvate ferredoxin oxidoreductase activity"/>
    <property type="evidence" value="ECO:0007669"/>
    <property type="project" value="UniProtKB-UniRule"/>
</dbReference>
<keyword evidence="11 14" id="KW-0411">Iron-sulfur</keyword>
<feature type="binding site" evidence="15">
    <location>
        <position position="533"/>
    </location>
    <ligand>
        <name>[4Fe-4S] cluster</name>
        <dbReference type="ChEBI" id="CHEBI:49883"/>
        <label>1</label>
    </ligand>
</feature>
<dbReference type="PANTHER" id="PTHR43710">
    <property type="entry name" value="2-HYDROXYACYL-COA LYASE"/>
    <property type="match status" value="1"/>
</dbReference>
<dbReference type="Gene3D" id="3.40.50.920">
    <property type="match status" value="1"/>
</dbReference>
<organism evidence="18 19">
    <name type="scientific">Muiribacterium halophilum</name>
    <dbReference type="NCBI Taxonomy" id="2053465"/>
    <lineage>
        <taxon>Bacteria</taxon>
        <taxon>Candidatus Muiribacteriota</taxon>
        <taxon>Candidatus Muiribacteriia</taxon>
        <taxon>Candidatus Muiribacteriales</taxon>
        <taxon>Candidatus Muiribacteriaceae</taxon>
        <taxon>Candidatus Muiribacterium</taxon>
    </lineage>
</organism>
<dbReference type="FunFam" id="3.40.50.970:FF:000039">
    <property type="entry name" value="Indolepyruvate oxidoreductase subunit IorA"/>
    <property type="match status" value="1"/>
</dbReference>
<gene>
    <name evidence="18" type="ORF">C0601_10890</name>
</gene>
<dbReference type="InterPro" id="IPR029061">
    <property type="entry name" value="THDP-binding"/>
</dbReference>
<feature type="domain" description="4Fe-4S ferredoxin-type" evidence="17">
    <location>
        <begin position="521"/>
        <end position="549"/>
    </location>
</feature>
<dbReference type="GO" id="GO:0046872">
    <property type="term" value="F:metal ion binding"/>
    <property type="evidence" value="ECO:0007669"/>
    <property type="project" value="UniProtKB-UniRule"/>
</dbReference>
<evidence type="ECO:0000256" key="16">
    <source>
        <dbReference type="SAM" id="MobiDB-lite"/>
    </source>
</evidence>
<evidence type="ECO:0000256" key="10">
    <source>
        <dbReference type="ARBA" id="ARBA00023004"/>
    </source>
</evidence>
<evidence type="ECO:0000256" key="11">
    <source>
        <dbReference type="ARBA" id="ARBA00023014"/>
    </source>
</evidence>
<evidence type="ECO:0000256" key="2">
    <source>
        <dbReference type="ARBA" id="ARBA00011238"/>
    </source>
</evidence>
<dbReference type="EMBL" id="PKTG01000122">
    <property type="protein sequence ID" value="PLX16122.1"/>
    <property type="molecule type" value="Genomic_DNA"/>
</dbReference>
<evidence type="ECO:0000256" key="12">
    <source>
        <dbReference type="ARBA" id="ARBA00030514"/>
    </source>
</evidence>
<dbReference type="PANTHER" id="PTHR43710:SF7">
    <property type="entry name" value="INDOLEPYRUVATE OXIDOREDUCTASE SUBUNIT IORA"/>
    <property type="match status" value="1"/>
</dbReference>
<dbReference type="Pfam" id="PF01855">
    <property type="entry name" value="POR_N"/>
    <property type="match status" value="1"/>
</dbReference>
<keyword evidence="10 14" id="KW-0408">Iron</keyword>
<name>A0A2N5ZBR4_MUIH1</name>
<evidence type="ECO:0000256" key="15">
    <source>
        <dbReference type="PIRSR" id="PIRSR006439-50"/>
    </source>
</evidence>